<organism evidence="2">
    <name type="scientific">Timema monikensis</name>
    <dbReference type="NCBI Taxonomy" id="170555"/>
    <lineage>
        <taxon>Eukaryota</taxon>
        <taxon>Metazoa</taxon>
        <taxon>Ecdysozoa</taxon>
        <taxon>Arthropoda</taxon>
        <taxon>Hexapoda</taxon>
        <taxon>Insecta</taxon>
        <taxon>Pterygota</taxon>
        <taxon>Neoptera</taxon>
        <taxon>Polyneoptera</taxon>
        <taxon>Phasmatodea</taxon>
        <taxon>Timematodea</taxon>
        <taxon>Timematoidea</taxon>
        <taxon>Timematidae</taxon>
        <taxon>Timema</taxon>
    </lineage>
</organism>
<name>A0A7R9HR06_9NEOP</name>
<proteinExistence type="predicted"/>
<gene>
    <name evidence="2" type="ORF">TMSB3V08_LOCUS8141</name>
</gene>
<feature type="region of interest" description="Disordered" evidence="1">
    <location>
        <begin position="73"/>
        <end position="102"/>
    </location>
</feature>
<reference evidence="2" key="1">
    <citation type="submission" date="2020-11" db="EMBL/GenBank/DDBJ databases">
        <authorList>
            <person name="Tran Van P."/>
        </authorList>
    </citation>
    <scope>NUCLEOTIDE SEQUENCE</scope>
</reference>
<dbReference type="InterPro" id="IPR015422">
    <property type="entry name" value="PyrdxlP-dep_Trfase_small"/>
</dbReference>
<dbReference type="EMBL" id="OB794953">
    <property type="protein sequence ID" value="CAD7431408.1"/>
    <property type="molecule type" value="Genomic_DNA"/>
</dbReference>
<dbReference type="AlphaFoldDB" id="A0A7R9HR06"/>
<feature type="compositionally biased region" description="Polar residues" evidence="1">
    <location>
        <begin position="73"/>
        <end position="82"/>
    </location>
</feature>
<accession>A0A7R9HR06</accession>
<dbReference type="Gene3D" id="3.90.1150.10">
    <property type="entry name" value="Aspartate Aminotransferase, domain 1"/>
    <property type="match status" value="1"/>
</dbReference>
<evidence type="ECO:0000256" key="1">
    <source>
        <dbReference type="SAM" id="MobiDB-lite"/>
    </source>
</evidence>
<sequence length="112" mass="12723">MVFHRVHPKTDFRLKDQQVIVANEGESKNVLTFIPPLCLTLSDIAKVITKLDKVLMELEVVQLNDIQGIFSEAQPQPSSSRVSYLPHRQSYEGSETSDSDEQTCMMSYDCMD</sequence>
<evidence type="ECO:0000313" key="2">
    <source>
        <dbReference type="EMBL" id="CAD7431408.1"/>
    </source>
</evidence>
<protein>
    <submittedName>
        <fullName evidence="2">Uncharacterized protein</fullName>
    </submittedName>
</protein>